<gene>
    <name evidence="1" type="ORF">AA23TX_07675</name>
</gene>
<reference evidence="1 2" key="1">
    <citation type="submission" date="2019-09" db="EMBL/GenBank/DDBJ databases">
        <authorList>
            <person name="Leyn A S."/>
        </authorList>
    </citation>
    <scope>NUCLEOTIDE SEQUENCE [LARGE SCALE GENOMIC DNA]</scope>
    <source>
        <strain evidence="1">AA231_1</strain>
    </source>
</reference>
<dbReference type="RefSeq" id="WP_155547706.1">
    <property type="nucleotide sequence ID" value="NZ_CABVGP010000003.1"/>
</dbReference>
<name>A0A6I8LX52_9PSEU</name>
<protein>
    <submittedName>
        <fullName evidence="1">Uncharacterized protein</fullName>
    </submittedName>
</protein>
<dbReference type="AlphaFoldDB" id="A0A6I8LX52"/>
<proteinExistence type="predicted"/>
<evidence type="ECO:0000313" key="2">
    <source>
        <dbReference type="Proteomes" id="UP000399805"/>
    </source>
</evidence>
<keyword evidence="2" id="KW-1185">Reference proteome</keyword>
<organism evidence="1 2">
    <name type="scientific">Amycolatopsis camponoti</name>
    <dbReference type="NCBI Taxonomy" id="2606593"/>
    <lineage>
        <taxon>Bacteria</taxon>
        <taxon>Bacillati</taxon>
        <taxon>Actinomycetota</taxon>
        <taxon>Actinomycetes</taxon>
        <taxon>Pseudonocardiales</taxon>
        <taxon>Pseudonocardiaceae</taxon>
        <taxon>Amycolatopsis</taxon>
    </lineage>
</organism>
<dbReference type="EMBL" id="CABVGP010000003">
    <property type="protein sequence ID" value="VVJ22762.1"/>
    <property type="molecule type" value="Genomic_DNA"/>
</dbReference>
<accession>A0A6I8LX52</accession>
<sequence>MTLEIVVAAGAAARCALSLAQAVAYRHRSRARAELLTAAASLPAGSEIAEQTAGGDWWSVIVCGGKPA</sequence>
<evidence type="ECO:0000313" key="1">
    <source>
        <dbReference type="EMBL" id="VVJ22762.1"/>
    </source>
</evidence>
<dbReference type="Proteomes" id="UP000399805">
    <property type="component" value="Unassembled WGS sequence"/>
</dbReference>